<evidence type="ECO:0000256" key="7">
    <source>
        <dbReference type="ARBA" id="ARBA00023237"/>
    </source>
</evidence>
<feature type="domain" description="POTRA" evidence="10">
    <location>
        <begin position="47"/>
        <end position="120"/>
    </location>
</feature>
<dbReference type="Proteomes" id="UP000245533">
    <property type="component" value="Unassembled WGS sequence"/>
</dbReference>
<dbReference type="InterPro" id="IPR000184">
    <property type="entry name" value="Bac_surfAg_D15"/>
</dbReference>
<comment type="caution">
    <text evidence="11">The sequence shown here is derived from an EMBL/GenBank/DDBJ whole genome shotgun (WGS) entry which is preliminary data.</text>
</comment>
<feature type="domain" description="POTRA" evidence="10">
    <location>
        <begin position="297"/>
        <end position="380"/>
    </location>
</feature>
<evidence type="ECO:0000256" key="3">
    <source>
        <dbReference type="ARBA" id="ARBA00022692"/>
    </source>
</evidence>
<evidence type="ECO:0000256" key="8">
    <source>
        <dbReference type="NCBIfam" id="TIGR03303"/>
    </source>
</evidence>
<dbReference type="PROSITE" id="PS51779">
    <property type="entry name" value="POTRA"/>
    <property type="match status" value="3"/>
</dbReference>
<keyword evidence="2" id="KW-1134">Transmembrane beta strand</keyword>
<accession>A0A316TKS6</accession>
<comment type="subcellular location">
    <subcellularLocation>
        <location evidence="1">Membrane</location>
    </subcellularLocation>
</comment>
<name>A0A316TKS6_9BACT</name>
<dbReference type="Gene3D" id="2.40.160.50">
    <property type="entry name" value="membrane protein fhac: a member of the omp85/tpsb transporter family"/>
    <property type="match status" value="1"/>
</dbReference>
<dbReference type="Pfam" id="PF07244">
    <property type="entry name" value="POTRA"/>
    <property type="match status" value="4"/>
</dbReference>
<dbReference type="NCBIfam" id="TIGR03303">
    <property type="entry name" value="OM_YaeT"/>
    <property type="match status" value="1"/>
</dbReference>
<evidence type="ECO:0000313" key="12">
    <source>
        <dbReference type="Proteomes" id="UP000245533"/>
    </source>
</evidence>
<evidence type="ECO:0000256" key="4">
    <source>
        <dbReference type="ARBA" id="ARBA00022729"/>
    </source>
</evidence>
<dbReference type="PIRSF" id="PIRSF006076">
    <property type="entry name" value="OM_assembly_OMP85"/>
    <property type="match status" value="1"/>
</dbReference>
<keyword evidence="4 9" id="KW-0732">Signal</keyword>
<feature type="chain" id="PRO_5016415825" description="Outer membrane protein assembly factor BamA" evidence="9">
    <location>
        <begin position="29"/>
        <end position="840"/>
    </location>
</feature>
<dbReference type="PANTHER" id="PTHR12815">
    <property type="entry name" value="SORTING AND ASSEMBLY MACHINERY SAMM50 PROTEIN FAMILY MEMBER"/>
    <property type="match status" value="1"/>
</dbReference>
<dbReference type="Gene3D" id="3.10.20.310">
    <property type="entry name" value="membrane protein fhac"/>
    <property type="match status" value="5"/>
</dbReference>
<feature type="domain" description="POTRA" evidence="10">
    <location>
        <begin position="383"/>
        <end position="458"/>
    </location>
</feature>
<dbReference type="PANTHER" id="PTHR12815:SF47">
    <property type="entry name" value="TRANSLOCATION AND ASSEMBLY MODULE SUBUNIT TAMA"/>
    <property type="match status" value="1"/>
</dbReference>
<dbReference type="GO" id="GO:0009279">
    <property type="term" value="C:cell outer membrane"/>
    <property type="evidence" value="ECO:0007669"/>
    <property type="project" value="UniProtKB-UniRule"/>
</dbReference>
<gene>
    <name evidence="11" type="primary">bamA</name>
    <name evidence="11" type="ORF">DDZ15_15620</name>
</gene>
<keyword evidence="12" id="KW-1185">Reference proteome</keyword>
<keyword evidence="3" id="KW-0812">Transmembrane</keyword>
<sequence length="840" mass="95994">MYHVSKHKLLLFCLTLLTGIFSLQNAAAQDTGQVRIEDPSQLTPLEFEIREITVTGLVTARESFVISSSGLRVGERITIPGEEIANAIRQLYRSGIFSDVEIAYERVTGGVNIDIRVEEEPRLQRYEITGVKRSQRRELREQLNLLTGFAVTRAVRSQALNTINRYYREKGYWGTEVEINEEITDEERNRMTLTFRIDPGERIKVREINFEGNEEFSDRRLRKEFSTIKQDRWYRIFKRHVFTRDDYEEGINNVLQYYRDRGYRDVRAVDDSVYVDNWRRSKDGVFFDIEIEEGPQYFIRDIEWEGNTVYTDEQLTLAFGFQPGDVFNESKFSENLEYKQDETDITSLYNNVGYLFFQVFDDVRVVAEDSVDLYFEIVEDEIATIREVSFSGNTKTHDDVVRRTLRTVPGQTYSRSAIIRTIRELGQLGYFSPEGIQPELVPDQQERTVDISYSLDETAGSDNFEFSGGFGGRQIGVILAARVNFNNFSIQRVFEPGGWNPIPSGDGQRLSLGVQVTGRGYQSYNFSFTEPWLRGRPTSFGVSLSYDYLNFSRSSFGFGGGFDTGQDRRNELFSASVSLGKRLNWPDDFFSQQTVLTFNRFNVLGFSGIFEDGKADLLTVRHVIERNSTDNPISPRQGSKFNISGEVALPVPGFNQFYKLKSQYLHHHTITGKLVISAGAEYGYMGYFTDVNRSNFQRFFLGGTAIQQRQNFLNDNIDMRGFPGGFNGVISPVDENQNLVGGRVYSKYSFELRYPAVSNEQIQLIPYGFIDAGNTFSDLNRFDPFNVKRAAGFGARIFLPILGLVDLSYGYRLDGTPGSNEGPGLAPGEWEFLFNIGAPF</sequence>
<dbReference type="InterPro" id="IPR023707">
    <property type="entry name" value="OM_assembly_BamA"/>
</dbReference>
<dbReference type="EMBL" id="QGGB01000011">
    <property type="protein sequence ID" value="PWN05153.1"/>
    <property type="molecule type" value="Genomic_DNA"/>
</dbReference>
<evidence type="ECO:0000259" key="10">
    <source>
        <dbReference type="PROSITE" id="PS51779"/>
    </source>
</evidence>
<evidence type="ECO:0000256" key="6">
    <source>
        <dbReference type="ARBA" id="ARBA00023136"/>
    </source>
</evidence>
<evidence type="ECO:0000256" key="9">
    <source>
        <dbReference type="SAM" id="SignalP"/>
    </source>
</evidence>
<dbReference type="Pfam" id="PF01103">
    <property type="entry name" value="Omp85"/>
    <property type="match status" value="1"/>
</dbReference>
<organism evidence="11 12">
    <name type="scientific">Rhodohalobacter mucosus</name>
    <dbReference type="NCBI Taxonomy" id="2079485"/>
    <lineage>
        <taxon>Bacteria</taxon>
        <taxon>Pseudomonadati</taxon>
        <taxon>Balneolota</taxon>
        <taxon>Balneolia</taxon>
        <taxon>Balneolales</taxon>
        <taxon>Balneolaceae</taxon>
        <taxon>Rhodohalobacter</taxon>
    </lineage>
</organism>
<dbReference type="GO" id="GO:0071709">
    <property type="term" value="P:membrane assembly"/>
    <property type="evidence" value="ECO:0007669"/>
    <property type="project" value="InterPro"/>
</dbReference>
<evidence type="ECO:0000256" key="2">
    <source>
        <dbReference type="ARBA" id="ARBA00022452"/>
    </source>
</evidence>
<proteinExistence type="predicted"/>
<reference evidence="11 12" key="1">
    <citation type="submission" date="2018-05" db="EMBL/GenBank/DDBJ databases">
        <title>Rhodohalobacter halophilus gen. nov., sp. nov., a moderately halophilic member of the family Balneolaceae.</title>
        <authorList>
            <person name="Liu Z.-W."/>
        </authorList>
    </citation>
    <scope>NUCLEOTIDE SEQUENCE [LARGE SCALE GENOMIC DNA]</scope>
    <source>
        <strain evidence="11 12">8A47</strain>
    </source>
</reference>
<keyword evidence="6" id="KW-0472">Membrane</keyword>
<keyword evidence="7" id="KW-0998">Cell outer membrane</keyword>
<evidence type="ECO:0000256" key="5">
    <source>
        <dbReference type="ARBA" id="ARBA00022737"/>
    </source>
</evidence>
<keyword evidence="5" id="KW-0677">Repeat</keyword>
<evidence type="ECO:0000313" key="11">
    <source>
        <dbReference type="EMBL" id="PWN05153.1"/>
    </source>
</evidence>
<dbReference type="InterPro" id="IPR039910">
    <property type="entry name" value="D15-like"/>
</dbReference>
<feature type="signal peptide" evidence="9">
    <location>
        <begin position="1"/>
        <end position="28"/>
    </location>
</feature>
<protein>
    <recommendedName>
        <fullName evidence="8">Outer membrane protein assembly factor BamA</fullName>
    </recommendedName>
</protein>
<dbReference type="AlphaFoldDB" id="A0A316TKS6"/>
<dbReference type="InterPro" id="IPR034746">
    <property type="entry name" value="POTRA"/>
</dbReference>
<evidence type="ECO:0000256" key="1">
    <source>
        <dbReference type="ARBA" id="ARBA00004370"/>
    </source>
</evidence>
<dbReference type="InterPro" id="IPR010827">
    <property type="entry name" value="BamA/TamA_POTRA"/>
</dbReference>